<organism evidence="2 3">
    <name type="scientific">Torulaspora globosa</name>
    <dbReference type="NCBI Taxonomy" id="48254"/>
    <lineage>
        <taxon>Eukaryota</taxon>
        <taxon>Fungi</taxon>
        <taxon>Dikarya</taxon>
        <taxon>Ascomycota</taxon>
        <taxon>Saccharomycotina</taxon>
        <taxon>Saccharomycetes</taxon>
        <taxon>Saccharomycetales</taxon>
        <taxon>Saccharomycetaceae</taxon>
        <taxon>Torulaspora</taxon>
    </lineage>
</organism>
<sequence length="178" mass="20259">MSRSREIQEKLDLQAKLQRSFGLNTKKVLGWLASQDTKQTIDTTELNNSKTAFFTLPVMQTGSGLNLNPVPNPADHDDIHTVGEFIQSEKKVNSLSKKRRPHQSTQSGIHRISKDDTRAMVALKRKMRQNQKDTVKHKIQPDQKVQTDESDEDDDRPVQKTSKKSLGLLFSGHKKSKR</sequence>
<proteinExistence type="predicted"/>
<evidence type="ECO:0000313" key="3">
    <source>
        <dbReference type="Proteomes" id="UP000510647"/>
    </source>
</evidence>
<feature type="compositionally biased region" description="Basic and acidic residues" evidence="1">
    <location>
        <begin position="130"/>
        <end position="147"/>
    </location>
</feature>
<dbReference type="OrthoDB" id="4068385at2759"/>
<dbReference type="InterPro" id="IPR022592">
    <property type="entry name" value="Nucleolar_19"/>
</dbReference>
<dbReference type="EMBL" id="CP059267">
    <property type="protein sequence ID" value="QLQ77840.1"/>
    <property type="molecule type" value="Genomic_DNA"/>
</dbReference>
<dbReference type="Proteomes" id="UP000510647">
    <property type="component" value="Chromosome 1"/>
</dbReference>
<reference evidence="2 3" key="1">
    <citation type="submission" date="2020-06" db="EMBL/GenBank/DDBJ databases">
        <title>The yeast mating-type switching endonuclease HO is a domesticated member of an unorthodox homing genetic element family.</title>
        <authorList>
            <person name="Coughlan A.Y."/>
            <person name="Lombardi L."/>
            <person name="Braun-Galleani S."/>
            <person name="Martos A.R."/>
            <person name="Galeote V."/>
            <person name="Bigey F."/>
            <person name="Dequin S."/>
            <person name="Byrne K.P."/>
            <person name="Wolfe K.H."/>
        </authorList>
    </citation>
    <scope>NUCLEOTIDE SEQUENCE [LARGE SCALE GENOMIC DNA]</scope>
    <source>
        <strain evidence="2 3">CBS2947</strain>
    </source>
</reference>
<dbReference type="Pfam" id="PF10863">
    <property type="entry name" value="NOP19"/>
    <property type="match status" value="1"/>
</dbReference>
<dbReference type="GO" id="GO:0030686">
    <property type="term" value="C:90S preribosome"/>
    <property type="evidence" value="ECO:0007669"/>
    <property type="project" value="InterPro"/>
</dbReference>
<accession>A0A7H9HKA6</accession>
<name>A0A7H9HKA6_9SACH</name>
<evidence type="ECO:0000256" key="1">
    <source>
        <dbReference type="SAM" id="MobiDB-lite"/>
    </source>
</evidence>
<dbReference type="GO" id="GO:0042274">
    <property type="term" value="P:ribosomal small subunit biogenesis"/>
    <property type="evidence" value="ECO:0007669"/>
    <property type="project" value="InterPro"/>
</dbReference>
<gene>
    <name evidence="2" type="ORF">HG537_0A00870</name>
</gene>
<evidence type="ECO:0000313" key="2">
    <source>
        <dbReference type="EMBL" id="QLQ77840.1"/>
    </source>
</evidence>
<evidence type="ECO:0008006" key="4">
    <source>
        <dbReference type="Google" id="ProtNLM"/>
    </source>
</evidence>
<feature type="region of interest" description="Disordered" evidence="1">
    <location>
        <begin position="90"/>
        <end position="178"/>
    </location>
</feature>
<keyword evidence="3" id="KW-1185">Reference proteome</keyword>
<dbReference type="AlphaFoldDB" id="A0A7H9HKA6"/>
<protein>
    <recommendedName>
        <fullName evidence="4">Nucleolar protein 19</fullName>
    </recommendedName>
</protein>